<feature type="signal peptide" evidence="1">
    <location>
        <begin position="1"/>
        <end position="18"/>
    </location>
</feature>
<proteinExistence type="evidence at transcript level"/>
<dbReference type="EnsemblMetazoa" id="NM_001168635.2">
    <property type="protein sequence ID" value="NP_001162106.1"/>
    <property type="gene ID" value="LOC100159005"/>
</dbReference>
<evidence type="ECO:0000313" key="3">
    <source>
        <dbReference type="EnsemblMetazoa" id="NP_001162106.1"/>
    </source>
</evidence>
<dbReference type="OMA" id="LTCICAQ"/>
<protein>
    <submittedName>
        <fullName evidence="2">ACYPI000418 protein</fullName>
    </submittedName>
</protein>
<dbReference type="InParanoid" id="C4WY05"/>
<reference evidence="3" key="3">
    <citation type="submission" date="2022-06" db="UniProtKB">
        <authorList>
            <consortium name="EnsemblMetazoa"/>
        </authorList>
    </citation>
    <scope>IDENTIFICATION</scope>
</reference>
<keyword evidence="4" id="KW-1185">Reference proteome</keyword>
<dbReference type="AlphaFoldDB" id="C4WY05"/>
<reference evidence="2" key="1">
    <citation type="submission" date="2009-06" db="EMBL/GenBank/DDBJ databases">
        <title>A full-length cDNA resource of the pea aphid, Acyrthosiphon pisum.</title>
        <authorList>
            <person name="Shigenobu S."/>
            <person name="Nakabachi A."/>
            <person name="Richards S."/>
        </authorList>
    </citation>
    <scope>NUCLEOTIDE SEQUENCE</scope>
    <source>
        <strain evidence="2">LSR1</strain>
        <tissue evidence="2">Whole body</tissue>
    </source>
</reference>
<reference evidence="4" key="2">
    <citation type="submission" date="2010-06" db="EMBL/GenBank/DDBJ databases">
        <authorList>
            <person name="Jiang H."/>
            <person name="Abraham K."/>
            <person name="Ali S."/>
            <person name="Alsbrooks S.L."/>
            <person name="Anim B.N."/>
            <person name="Anosike U.S."/>
            <person name="Attaway T."/>
            <person name="Bandaranaike D.P."/>
            <person name="Battles P.K."/>
            <person name="Bell S.N."/>
            <person name="Bell A.V."/>
            <person name="Beltran B."/>
            <person name="Bickham C."/>
            <person name="Bustamante Y."/>
            <person name="Caleb T."/>
            <person name="Canada A."/>
            <person name="Cardenas V."/>
            <person name="Carter K."/>
            <person name="Chacko J."/>
            <person name="Chandrabose M.N."/>
            <person name="Chavez D."/>
            <person name="Chavez A."/>
            <person name="Chen L."/>
            <person name="Chu H.-S."/>
            <person name="Claassen K.J."/>
            <person name="Cockrell R."/>
            <person name="Collins M."/>
            <person name="Cooper J.A."/>
            <person name="Cree A."/>
            <person name="Curry S.M."/>
            <person name="Da Y."/>
            <person name="Dao M.D."/>
            <person name="Das B."/>
            <person name="Davila M.-L."/>
            <person name="Davy-Carroll L."/>
            <person name="Denson S."/>
            <person name="Dinh H."/>
            <person name="Ebong V.E."/>
            <person name="Edwards J.R."/>
            <person name="Egan A."/>
            <person name="El-Daye J."/>
            <person name="Escobedo L."/>
            <person name="Fernandez S."/>
            <person name="Fernando P.R."/>
            <person name="Flagg N."/>
            <person name="Forbes L.D."/>
            <person name="Fowler R.G."/>
            <person name="Fu Q."/>
            <person name="Gabisi R.A."/>
            <person name="Ganer J."/>
            <person name="Garbino Pronczuk A."/>
            <person name="Garcia R.M."/>
            <person name="Garner T."/>
            <person name="Garrett T.E."/>
            <person name="Gonzalez D.A."/>
            <person name="Hamid H."/>
            <person name="Hawkins E.S."/>
            <person name="Hirani K."/>
            <person name="Hogues M.E."/>
            <person name="Hollins B."/>
            <person name="Hsiao C.-H."/>
            <person name="Jabil R."/>
            <person name="James M.L."/>
            <person name="Jhangiani S.N."/>
            <person name="Johnson B."/>
            <person name="Johnson Q."/>
            <person name="Joshi V."/>
            <person name="Kalu J.B."/>
            <person name="Kam C."/>
            <person name="Kashfia A."/>
            <person name="Keebler J."/>
            <person name="Kisamo H."/>
            <person name="Kovar C.L."/>
            <person name="Lago L.A."/>
            <person name="Lai C.-Y."/>
            <person name="Laidlaw J."/>
            <person name="Lara F."/>
            <person name="Le T.-K."/>
            <person name="Lee S.L."/>
            <person name="Legall F.H."/>
            <person name="Lemon S.J."/>
            <person name="Lewis L.R."/>
            <person name="Li B."/>
            <person name="Liu Y."/>
            <person name="Liu Y.-S."/>
            <person name="Lopez J."/>
            <person name="Lozado R.J."/>
            <person name="Lu J."/>
            <person name="Madu R.C."/>
            <person name="Maheshwari M."/>
            <person name="Maheshwari R."/>
            <person name="Malloy K."/>
            <person name="Martinez E."/>
            <person name="Mathew T."/>
            <person name="Mercado I.C."/>
            <person name="Mercado C."/>
            <person name="Meyer B."/>
            <person name="Montgomery K."/>
            <person name="Morgan M.B."/>
            <person name="Munidasa M."/>
            <person name="Nazareth L.V."/>
            <person name="Nelson J."/>
            <person name="Ng B.M."/>
            <person name="Nguyen N.B."/>
            <person name="Nguyen P.Q."/>
            <person name="Nguyen T."/>
            <person name="Obregon M."/>
            <person name="Okwuonu G.O."/>
            <person name="Onwere C.G."/>
            <person name="Orozco G."/>
            <person name="Parra A."/>
            <person name="Patel S."/>
            <person name="Patil S."/>
            <person name="Perez A."/>
            <person name="Perez Y."/>
            <person name="Pham C."/>
            <person name="Primus E.L."/>
            <person name="Pu L.-L."/>
            <person name="Puazo M."/>
            <person name="Qin X."/>
            <person name="Quiroz J.B."/>
            <person name="Reese J."/>
            <person name="Richards S."/>
            <person name="Rives C.M."/>
            <person name="Robberts R."/>
            <person name="Ruiz S.J."/>
            <person name="Ruiz M.J."/>
            <person name="Santibanez J."/>
            <person name="Schneider B.W."/>
            <person name="Sisson I."/>
            <person name="Smith M."/>
            <person name="Sodergren E."/>
            <person name="Song X.-Z."/>
            <person name="Song B.B."/>
            <person name="Summersgill H."/>
            <person name="Thelus R."/>
            <person name="Thornton R.D."/>
            <person name="Trejos Z.Y."/>
            <person name="Usmani K."/>
            <person name="Vattathil S."/>
            <person name="Villasana D."/>
            <person name="Walker D.L."/>
            <person name="Wang S."/>
            <person name="Wang K."/>
            <person name="White C.S."/>
            <person name="Williams A.C."/>
            <person name="Williamson J."/>
            <person name="Wilson K."/>
            <person name="Woghiren I.O."/>
            <person name="Woodworth J.R."/>
            <person name="Worley K.C."/>
            <person name="Wright R.A."/>
            <person name="Wu W."/>
            <person name="Young L."/>
            <person name="Zhang L."/>
            <person name="Zhang J."/>
            <person name="Zhu Y."/>
            <person name="Muzny D.M."/>
            <person name="Weinstock G."/>
            <person name="Gibbs R.A."/>
        </authorList>
    </citation>
    <scope>NUCLEOTIDE SEQUENCE [LARGE SCALE GENOMIC DNA]</scope>
    <source>
        <strain evidence="4">LSR1</strain>
    </source>
</reference>
<evidence type="ECO:0000256" key="1">
    <source>
        <dbReference type="SAM" id="SignalP"/>
    </source>
</evidence>
<gene>
    <name evidence="2" type="primary">ACYPI000418</name>
    <name evidence="3" type="synonym">100159005</name>
</gene>
<keyword evidence="1" id="KW-0732">Signal</keyword>
<name>C4WY05_ACYPI</name>
<dbReference type="EMBL" id="AK342956">
    <property type="protein sequence ID" value="BAH72775.1"/>
    <property type="molecule type" value="mRNA"/>
</dbReference>
<dbReference type="Proteomes" id="UP000007819">
    <property type="component" value="Chromosome A2"/>
</dbReference>
<organism evidence="2">
    <name type="scientific">Acyrthosiphon pisum</name>
    <name type="common">Pea aphid</name>
    <dbReference type="NCBI Taxonomy" id="7029"/>
    <lineage>
        <taxon>Eukaryota</taxon>
        <taxon>Metazoa</taxon>
        <taxon>Ecdysozoa</taxon>
        <taxon>Arthropoda</taxon>
        <taxon>Hexapoda</taxon>
        <taxon>Insecta</taxon>
        <taxon>Pterygota</taxon>
        <taxon>Neoptera</taxon>
        <taxon>Paraneoptera</taxon>
        <taxon>Hemiptera</taxon>
        <taxon>Sternorrhyncha</taxon>
        <taxon>Aphidomorpha</taxon>
        <taxon>Aphidoidea</taxon>
        <taxon>Aphididae</taxon>
        <taxon>Macrosiphini</taxon>
        <taxon>Acyrthosiphon</taxon>
    </lineage>
</organism>
<evidence type="ECO:0000313" key="2">
    <source>
        <dbReference type="EMBL" id="BAH72775.1"/>
    </source>
</evidence>
<dbReference type="OrthoDB" id="6612236at2759"/>
<feature type="chain" id="PRO_5010960807" evidence="1">
    <location>
        <begin position="19"/>
        <end position="155"/>
    </location>
</feature>
<sequence length="155" mass="17342">MSVLRLSIVFAVLTCICAQKPFYASSNNQYPSVLPQNLPPSNSDVGNRIGENSTPDPFLGSEKQPIYNVEKELVDRISSQYPRDKQPFWFVNAAQLDSIRYQQQPVVQPAIQPVVQPAIQPVVQPAVQPAVLPAVQPAVQPTRRQQVNVQQQRRN</sequence>
<evidence type="ECO:0000313" key="4">
    <source>
        <dbReference type="Proteomes" id="UP000007819"/>
    </source>
</evidence>
<dbReference type="KEGG" id="api:100159005"/>
<dbReference type="HOGENOM" id="CLU_1696940_0_0_1"/>
<accession>C4WY05</accession>